<protein>
    <recommendedName>
        <fullName evidence="3">Asp23/Gls24 family envelope stress response protein</fullName>
    </recommendedName>
</protein>
<evidence type="ECO:0008006" key="3">
    <source>
        <dbReference type="Google" id="ProtNLM"/>
    </source>
</evidence>
<organism evidence="1 2">
    <name type="scientific">Corynebacterium atypicum</name>
    <dbReference type="NCBI Taxonomy" id="191610"/>
    <lineage>
        <taxon>Bacteria</taxon>
        <taxon>Bacillati</taxon>
        <taxon>Actinomycetota</taxon>
        <taxon>Actinomycetes</taxon>
        <taxon>Mycobacteriales</taxon>
        <taxon>Corynebacteriaceae</taxon>
        <taxon>Corynebacterium</taxon>
    </lineage>
</organism>
<proteinExistence type="predicted"/>
<sequence length="102" mass="10517">MSSVETIEYPDAANIAARVEAVAGVAGLSGGHFGEVALLFPGHRVPGLRLDRSGHLQVHLIADLDSVTDFHALADAVRAAIAADITATPIDVIIADAVAQPR</sequence>
<dbReference type="EMBL" id="CP008944">
    <property type="protein sequence ID" value="AIG63644.1"/>
    <property type="molecule type" value="Genomic_DNA"/>
</dbReference>
<keyword evidence="2" id="KW-1185">Reference proteome</keyword>
<dbReference type="Proteomes" id="UP000028504">
    <property type="component" value="Chromosome"/>
</dbReference>
<accession>A0ABM5QLK9</accession>
<name>A0ABM5QLK9_9CORY</name>
<evidence type="ECO:0000313" key="1">
    <source>
        <dbReference type="EMBL" id="AIG63644.1"/>
    </source>
</evidence>
<evidence type="ECO:0000313" key="2">
    <source>
        <dbReference type="Proteomes" id="UP000028504"/>
    </source>
</evidence>
<dbReference type="RefSeq" id="WP_038604392.1">
    <property type="nucleotide sequence ID" value="NZ_CP008944.1"/>
</dbReference>
<reference evidence="1 2" key="1">
    <citation type="submission" date="2014-07" db="EMBL/GenBank/DDBJ databases">
        <title>Complete genome sequence of Corynebacterium atypicum DSM 44849: identifiction of the mycolic acid biosynthesis genes.</title>
        <authorList>
            <person name="Tippelt A."/>
            <person name="Mollmann S."/>
            <person name="Albersmeier A."/>
            <person name="Jaenicke S."/>
            <person name="Ruckert C."/>
            <person name="Tauch A."/>
        </authorList>
    </citation>
    <scope>NUCLEOTIDE SEQUENCE [LARGE SCALE GENOMIC DNA]</scope>
    <source>
        <strain evidence="1 2">R2070</strain>
    </source>
</reference>
<gene>
    <name evidence="1" type="ORF">CATYP_01955</name>
</gene>